<dbReference type="PANTHER" id="PTHR14269:SF61">
    <property type="entry name" value="CDP-DIACYLGLYCEROL--SERINE O-PHOSPHATIDYLTRANSFERASE"/>
    <property type="match status" value="1"/>
</dbReference>
<dbReference type="InterPro" id="IPR000462">
    <property type="entry name" value="CDP-OH_P_trans"/>
</dbReference>
<keyword evidence="9 18" id="KW-0812">Transmembrane</keyword>
<dbReference type="Proteomes" id="UP000028725">
    <property type="component" value="Unassembled WGS sequence"/>
</dbReference>
<dbReference type="InterPro" id="IPR048254">
    <property type="entry name" value="CDP_ALCOHOL_P_TRANSF_CS"/>
</dbReference>
<dbReference type="PROSITE" id="PS00379">
    <property type="entry name" value="CDP_ALCOHOL_P_TRANSF"/>
    <property type="match status" value="1"/>
</dbReference>
<keyword evidence="8 17" id="KW-0808">Transferase</keyword>
<keyword evidence="20" id="KW-1185">Reference proteome</keyword>
<evidence type="ECO:0000256" key="12">
    <source>
        <dbReference type="ARBA" id="ARBA00023098"/>
    </source>
</evidence>
<evidence type="ECO:0000256" key="8">
    <source>
        <dbReference type="ARBA" id="ARBA00022679"/>
    </source>
</evidence>
<name>A0A085W3G4_9BACT</name>
<dbReference type="InterPro" id="IPR043130">
    <property type="entry name" value="CDP-OH_PTrfase_TM_dom"/>
</dbReference>
<comment type="subcellular location">
    <subcellularLocation>
        <location evidence="2">Endoplasmic reticulum membrane</location>
        <topology evidence="2">Multi-pass membrane protein</topology>
    </subcellularLocation>
</comment>
<evidence type="ECO:0000313" key="20">
    <source>
        <dbReference type="Proteomes" id="UP000028725"/>
    </source>
</evidence>
<dbReference type="PATRIC" id="fig|394096.3.peg.8066"/>
<dbReference type="OrthoDB" id="9777147at2"/>
<evidence type="ECO:0000256" key="17">
    <source>
        <dbReference type="RuleBase" id="RU003750"/>
    </source>
</evidence>
<dbReference type="Gene3D" id="1.20.120.1760">
    <property type="match status" value="1"/>
</dbReference>
<dbReference type="GO" id="GO:0005737">
    <property type="term" value="C:cytoplasm"/>
    <property type="evidence" value="ECO:0007669"/>
    <property type="project" value="UniProtKB-ARBA"/>
</dbReference>
<keyword evidence="7" id="KW-0444">Lipid biosynthesis</keyword>
<reference evidence="19 20" key="1">
    <citation type="submission" date="2014-04" db="EMBL/GenBank/DDBJ databases">
        <title>Genome assembly of Hyalangium minutum DSM 14724.</title>
        <authorList>
            <person name="Sharma G."/>
            <person name="Subramanian S."/>
        </authorList>
    </citation>
    <scope>NUCLEOTIDE SEQUENCE [LARGE SCALE GENOMIC DNA]</scope>
    <source>
        <strain evidence="19 20">DSM 14724</strain>
    </source>
</reference>
<keyword evidence="11 18" id="KW-1133">Transmembrane helix</keyword>
<evidence type="ECO:0000256" key="10">
    <source>
        <dbReference type="ARBA" id="ARBA00022824"/>
    </source>
</evidence>
<dbReference type="InterPro" id="IPR050324">
    <property type="entry name" value="CDP-alcohol_PTase-I"/>
</dbReference>
<dbReference type="GO" id="GO:0003882">
    <property type="term" value="F:CDP-diacylglycerol-serine O-phosphatidyltransferase activity"/>
    <property type="evidence" value="ECO:0007669"/>
    <property type="project" value="UniProtKB-EC"/>
</dbReference>
<dbReference type="PANTHER" id="PTHR14269">
    <property type="entry name" value="CDP-DIACYLGLYCEROL--GLYCEROL-3-PHOSPHATE 3-PHOSPHATIDYLTRANSFERASE-RELATED"/>
    <property type="match status" value="1"/>
</dbReference>
<feature type="transmembrane region" description="Helical" evidence="18">
    <location>
        <begin position="154"/>
        <end position="171"/>
    </location>
</feature>
<feature type="transmembrane region" description="Helical" evidence="18">
    <location>
        <begin position="191"/>
        <end position="210"/>
    </location>
</feature>
<dbReference type="InterPro" id="IPR004533">
    <property type="entry name" value="CDP-diaglyc--ser_O-PTrfase"/>
</dbReference>
<keyword evidence="14" id="KW-0594">Phospholipid biosynthesis</keyword>
<dbReference type="Pfam" id="PF01066">
    <property type="entry name" value="CDP-OH_P_transf"/>
    <property type="match status" value="1"/>
</dbReference>
<proteinExistence type="inferred from homology"/>
<evidence type="ECO:0000256" key="7">
    <source>
        <dbReference type="ARBA" id="ARBA00022516"/>
    </source>
</evidence>
<evidence type="ECO:0000256" key="3">
    <source>
        <dbReference type="ARBA" id="ARBA00005189"/>
    </source>
</evidence>
<dbReference type="FunFam" id="1.20.120.1760:FF:000022">
    <property type="entry name" value="CDP-diacylglycerol--serine O-phosphatidyltransferase"/>
    <property type="match status" value="1"/>
</dbReference>
<protein>
    <recommendedName>
        <fullName evidence="6">CDP-diacylglycerol--serine O-phosphatidyltransferase</fullName>
        <ecNumber evidence="5">2.7.8.8</ecNumber>
    </recommendedName>
    <alternativeName>
        <fullName evidence="16">Phosphatidylserine synthase</fullName>
    </alternativeName>
</protein>
<comment type="similarity">
    <text evidence="4 17">Belongs to the CDP-alcohol phosphatidyltransferase class-I family.</text>
</comment>
<dbReference type="EMBL" id="JMCB01000023">
    <property type="protein sequence ID" value="KFE62227.1"/>
    <property type="molecule type" value="Genomic_DNA"/>
</dbReference>
<gene>
    <name evidence="19" type="ORF">DB31_4333</name>
</gene>
<comment type="caution">
    <text evidence="19">The sequence shown here is derived from an EMBL/GenBank/DDBJ whole genome shotgun (WGS) entry which is preliminary data.</text>
</comment>
<keyword evidence="10" id="KW-0256">Endoplasmic reticulum</keyword>
<comment type="pathway">
    <text evidence="3">Lipid metabolism.</text>
</comment>
<evidence type="ECO:0000256" key="15">
    <source>
        <dbReference type="ARBA" id="ARBA00023264"/>
    </source>
</evidence>
<evidence type="ECO:0000256" key="18">
    <source>
        <dbReference type="SAM" id="Phobius"/>
    </source>
</evidence>
<dbReference type="AlphaFoldDB" id="A0A085W3G4"/>
<evidence type="ECO:0000256" key="2">
    <source>
        <dbReference type="ARBA" id="ARBA00004477"/>
    </source>
</evidence>
<evidence type="ECO:0000256" key="6">
    <source>
        <dbReference type="ARBA" id="ARBA00017171"/>
    </source>
</evidence>
<dbReference type="NCBIfam" id="TIGR00473">
    <property type="entry name" value="pssA"/>
    <property type="match status" value="1"/>
</dbReference>
<feature type="transmembrane region" description="Helical" evidence="18">
    <location>
        <begin position="115"/>
        <end position="134"/>
    </location>
</feature>
<dbReference type="GO" id="GO:0046474">
    <property type="term" value="P:glycerophospholipid biosynthetic process"/>
    <property type="evidence" value="ECO:0007669"/>
    <property type="project" value="UniProtKB-ARBA"/>
</dbReference>
<dbReference type="RefSeq" id="WP_044197980.1">
    <property type="nucleotide sequence ID" value="NZ_JMCB01000023.1"/>
</dbReference>
<evidence type="ECO:0000256" key="9">
    <source>
        <dbReference type="ARBA" id="ARBA00022692"/>
    </source>
</evidence>
<evidence type="ECO:0000256" key="16">
    <source>
        <dbReference type="ARBA" id="ARBA00032361"/>
    </source>
</evidence>
<evidence type="ECO:0000256" key="4">
    <source>
        <dbReference type="ARBA" id="ARBA00010441"/>
    </source>
</evidence>
<accession>A0A085W3G4</accession>
<keyword evidence="13 18" id="KW-0472">Membrane</keyword>
<dbReference type="EC" id="2.7.8.8" evidence="5"/>
<evidence type="ECO:0000256" key="13">
    <source>
        <dbReference type="ARBA" id="ARBA00023136"/>
    </source>
</evidence>
<dbReference type="STRING" id="394096.DB31_4333"/>
<feature type="transmembrane region" description="Helical" evidence="18">
    <location>
        <begin position="52"/>
        <end position="69"/>
    </location>
</feature>
<evidence type="ECO:0000313" key="19">
    <source>
        <dbReference type="EMBL" id="KFE62227.1"/>
    </source>
</evidence>
<evidence type="ECO:0000256" key="11">
    <source>
        <dbReference type="ARBA" id="ARBA00022989"/>
    </source>
</evidence>
<sequence length="215" mass="23098">MTTELHEKPPPRHFSMIRTFVLADFVTLGNGFAGAGTILSAMQYLATQQERWLWLAFALMPLALVLDFADGRIARWRFKSSPLGADLDSLADVISFGMAPAALAFAVGMRGALDVAVLLYFVACGISRLARFNVTAAQLSDGTGKVKYFEGTPIPSSLLLVAVLAVATWQGRIGGGEQMLGGVWDLGPMSLHPLVLIYLLSGSAMISKTLRIPKI</sequence>
<dbReference type="GO" id="GO:0031090">
    <property type="term" value="C:organelle membrane"/>
    <property type="evidence" value="ECO:0007669"/>
    <property type="project" value="UniProtKB-ARBA"/>
</dbReference>
<organism evidence="19 20">
    <name type="scientific">Hyalangium minutum</name>
    <dbReference type="NCBI Taxonomy" id="394096"/>
    <lineage>
        <taxon>Bacteria</taxon>
        <taxon>Pseudomonadati</taxon>
        <taxon>Myxococcota</taxon>
        <taxon>Myxococcia</taxon>
        <taxon>Myxococcales</taxon>
        <taxon>Cystobacterineae</taxon>
        <taxon>Archangiaceae</taxon>
        <taxon>Hyalangium</taxon>
    </lineage>
</organism>
<evidence type="ECO:0000256" key="1">
    <source>
        <dbReference type="ARBA" id="ARBA00000287"/>
    </source>
</evidence>
<comment type="catalytic activity">
    <reaction evidence="1">
        <text>a CDP-1,2-diacyl-sn-glycerol + L-serine = a 1,2-diacyl-sn-glycero-3-phospho-L-serine + CMP + H(+)</text>
        <dbReference type="Rhea" id="RHEA:16913"/>
        <dbReference type="ChEBI" id="CHEBI:15378"/>
        <dbReference type="ChEBI" id="CHEBI:33384"/>
        <dbReference type="ChEBI" id="CHEBI:57262"/>
        <dbReference type="ChEBI" id="CHEBI:58332"/>
        <dbReference type="ChEBI" id="CHEBI:60377"/>
        <dbReference type="EC" id="2.7.8.8"/>
    </reaction>
</comment>
<feature type="transmembrane region" description="Helical" evidence="18">
    <location>
        <begin position="21"/>
        <end position="46"/>
    </location>
</feature>
<evidence type="ECO:0000256" key="14">
    <source>
        <dbReference type="ARBA" id="ARBA00023209"/>
    </source>
</evidence>
<keyword evidence="15" id="KW-1208">Phospholipid metabolism</keyword>
<keyword evidence="12" id="KW-0443">Lipid metabolism</keyword>
<evidence type="ECO:0000256" key="5">
    <source>
        <dbReference type="ARBA" id="ARBA00013174"/>
    </source>
</evidence>